<proteinExistence type="predicted"/>
<keyword evidence="1" id="KW-1133">Transmembrane helix</keyword>
<protein>
    <submittedName>
        <fullName evidence="2">Uncharacterized protein</fullName>
    </submittedName>
</protein>
<dbReference type="AlphaFoldDB" id="A0A345E8H2"/>
<evidence type="ECO:0000313" key="3">
    <source>
        <dbReference type="Proteomes" id="UP000252985"/>
    </source>
</evidence>
<geneLocation type="plasmid" evidence="3">
    <name>pcba1112-01</name>
</geneLocation>
<accession>A0A345E8H2</accession>
<evidence type="ECO:0000256" key="1">
    <source>
        <dbReference type="SAM" id="Phobius"/>
    </source>
</evidence>
<keyword evidence="1" id="KW-0812">Transmembrane</keyword>
<dbReference type="RefSeq" id="WP_114604818.1">
    <property type="nucleotide sequence ID" value="NZ_CP031147.1"/>
</dbReference>
<name>A0A345E8H2_9EURY</name>
<keyword evidence="2" id="KW-0614">Plasmid</keyword>
<feature type="transmembrane region" description="Helical" evidence="1">
    <location>
        <begin position="67"/>
        <end position="88"/>
    </location>
</feature>
<feature type="transmembrane region" description="Helical" evidence="1">
    <location>
        <begin position="108"/>
        <end position="128"/>
    </location>
</feature>
<sequence length="129" mass="13767">MIPKHTVDRLSNRLTHLKPILSFEIVFIAVFVTLVFFTGGAAAQAPVGGGGGNTSGWETILDNLYNVLYITLQYAGLTILVLGFIVWLSARNNSQRSETGMKLTMGGAAMVVAYFGLGALVSLLEFIAG</sequence>
<feature type="transmembrane region" description="Helical" evidence="1">
    <location>
        <begin position="21"/>
        <end position="47"/>
    </location>
</feature>
<reference evidence="2 3" key="1">
    <citation type="submission" date="2018-07" db="EMBL/GenBank/DDBJ databases">
        <title>Genome sequences of Haloplanus sp. CBA1112.</title>
        <authorList>
            <person name="Kim Y.B."/>
            <person name="Roh S.W."/>
        </authorList>
    </citation>
    <scope>NUCLEOTIDE SEQUENCE [LARGE SCALE GENOMIC DNA]</scope>
    <source>
        <strain evidence="2 3">CBA1112</strain>
        <plasmid evidence="3">pcba1112-01</plasmid>
    </source>
</reference>
<keyword evidence="1" id="KW-0472">Membrane</keyword>
<dbReference type="EMBL" id="CP031147">
    <property type="protein sequence ID" value="AXG08494.1"/>
    <property type="molecule type" value="Genomic_DNA"/>
</dbReference>
<dbReference type="GeneID" id="37285468"/>
<evidence type="ECO:0000313" key="2">
    <source>
        <dbReference type="EMBL" id="AXG08494.1"/>
    </source>
</evidence>
<dbReference type="KEGG" id="haq:DU484_00780"/>
<organism evidence="2 3">
    <name type="scientific">Haloplanus rubicundus</name>
    <dbReference type="NCBI Taxonomy" id="1547898"/>
    <lineage>
        <taxon>Archaea</taxon>
        <taxon>Methanobacteriati</taxon>
        <taxon>Methanobacteriota</taxon>
        <taxon>Stenosarchaea group</taxon>
        <taxon>Halobacteria</taxon>
        <taxon>Halobacteriales</taxon>
        <taxon>Haloferacaceae</taxon>
        <taxon>Haloplanus</taxon>
    </lineage>
</organism>
<gene>
    <name evidence="2" type="ORF">DU484_00780</name>
</gene>
<dbReference type="Proteomes" id="UP000252985">
    <property type="component" value="Plasmid pCBA1112-01"/>
</dbReference>